<dbReference type="Gene3D" id="3.40.50.1820">
    <property type="entry name" value="alpha/beta hydrolase"/>
    <property type="match status" value="1"/>
</dbReference>
<dbReference type="InterPro" id="IPR053145">
    <property type="entry name" value="AB_hydrolase_Est10"/>
</dbReference>
<gene>
    <name evidence="4" type="ORF">FB558_6776</name>
</gene>
<dbReference type="SUPFAM" id="SSF53474">
    <property type="entry name" value="alpha/beta-Hydrolases"/>
    <property type="match status" value="1"/>
</dbReference>
<dbReference type="InterPro" id="IPR029058">
    <property type="entry name" value="AB_hydrolase_fold"/>
</dbReference>
<feature type="region of interest" description="Disordered" evidence="1">
    <location>
        <begin position="21"/>
        <end position="46"/>
    </location>
</feature>
<keyword evidence="2" id="KW-0732">Signal</keyword>
<dbReference type="InterPro" id="IPR022742">
    <property type="entry name" value="Hydrolase_4"/>
</dbReference>
<protein>
    <recommendedName>
        <fullName evidence="3">Serine aminopeptidase S33 domain-containing protein</fullName>
    </recommendedName>
</protein>
<dbReference type="PANTHER" id="PTHR43265">
    <property type="entry name" value="ESTERASE ESTD"/>
    <property type="match status" value="1"/>
</dbReference>
<feature type="domain" description="Serine aminopeptidase S33" evidence="3">
    <location>
        <begin position="216"/>
        <end position="448"/>
    </location>
</feature>
<dbReference type="PROSITE" id="PS51257">
    <property type="entry name" value="PROKAR_LIPOPROTEIN"/>
    <property type="match status" value="1"/>
</dbReference>
<name>A0A543DB17_9PSEU</name>
<keyword evidence="5" id="KW-1185">Reference proteome</keyword>
<dbReference type="Proteomes" id="UP000315677">
    <property type="component" value="Unassembled WGS sequence"/>
</dbReference>
<feature type="compositionally biased region" description="Pro residues" evidence="1">
    <location>
        <begin position="21"/>
        <end position="44"/>
    </location>
</feature>
<evidence type="ECO:0000256" key="2">
    <source>
        <dbReference type="SAM" id="SignalP"/>
    </source>
</evidence>
<sequence>MRRLLAALPVLLLLLAGCASTPPPPPPPPPAPAPPAPTTPPAPVTPTIETTAGEWAGRIGIPGSPLDVGIRLTAEGGGLRGAMNIPSQELAAVPLADVVLEGRNLSFRLPDVPGDAHFRGTFEADAASIPGAFTQFEQSFPLVLRPGPASGRPQDPRPPFPYAAEDVAYPGQGVDVAGTLTVPQGPGPHPAVLLATGSGAQNRDEELFGHRPFLLLADTLTRAGYAVLRADDRGVGGTGGDLHASTFDDLAGDLVGGVAYLRTRPEIDHARIGMLGHSEGGYVVPLAAQRTDIAFAVLLAGPAAHGEEVLVEQSRLLMDSAGAPPAAVEEQVTFLRDLIRLLRVEDYEGARAVSRQQLATQAAALPPEQQPSREEIEAQVAATITPIYRSWVVHDPAPSLRALDVPVLSLFGGSDLQVPPAQNEAAMRGLLAGNPDATVQTLPGLNHLMQPAVTGGLEEYATIGTTIDPKVLDLVKGWLAKRFPT</sequence>
<dbReference type="EMBL" id="VFPA01000004">
    <property type="protein sequence ID" value="TQM06514.1"/>
    <property type="molecule type" value="Genomic_DNA"/>
</dbReference>
<organism evidence="4 5">
    <name type="scientific">Pseudonocardia kunmingensis</name>
    <dbReference type="NCBI Taxonomy" id="630975"/>
    <lineage>
        <taxon>Bacteria</taxon>
        <taxon>Bacillati</taxon>
        <taxon>Actinomycetota</taxon>
        <taxon>Actinomycetes</taxon>
        <taxon>Pseudonocardiales</taxon>
        <taxon>Pseudonocardiaceae</taxon>
        <taxon>Pseudonocardia</taxon>
    </lineage>
</organism>
<feature type="chain" id="PRO_5038644615" description="Serine aminopeptidase S33 domain-containing protein" evidence="2">
    <location>
        <begin position="22"/>
        <end position="485"/>
    </location>
</feature>
<accession>A0A543DB17</accession>
<dbReference type="Pfam" id="PF12146">
    <property type="entry name" value="Hydrolase_4"/>
    <property type="match status" value="1"/>
</dbReference>
<evidence type="ECO:0000256" key="1">
    <source>
        <dbReference type="SAM" id="MobiDB-lite"/>
    </source>
</evidence>
<reference evidence="4 5" key="1">
    <citation type="submission" date="2019-06" db="EMBL/GenBank/DDBJ databases">
        <title>Sequencing the genomes of 1000 actinobacteria strains.</title>
        <authorList>
            <person name="Klenk H.-P."/>
        </authorList>
    </citation>
    <scope>NUCLEOTIDE SEQUENCE [LARGE SCALE GENOMIC DNA]</scope>
    <source>
        <strain evidence="4 5">DSM 45301</strain>
    </source>
</reference>
<dbReference type="RefSeq" id="WP_142060423.1">
    <property type="nucleotide sequence ID" value="NZ_VFPA01000004.1"/>
</dbReference>
<evidence type="ECO:0000313" key="5">
    <source>
        <dbReference type="Proteomes" id="UP000315677"/>
    </source>
</evidence>
<dbReference type="OrthoDB" id="9765647at2"/>
<dbReference type="PANTHER" id="PTHR43265:SF1">
    <property type="entry name" value="ESTERASE ESTD"/>
    <property type="match status" value="1"/>
</dbReference>
<proteinExistence type="predicted"/>
<feature type="signal peptide" evidence="2">
    <location>
        <begin position="1"/>
        <end position="21"/>
    </location>
</feature>
<evidence type="ECO:0000259" key="3">
    <source>
        <dbReference type="Pfam" id="PF12146"/>
    </source>
</evidence>
<evidence type="ECO:0000313" key="4">
    <source>
        <dbReference type="EMBL" id="TQM06514.1"/>
    </source>
</evidence>
<comment type="caution">
    <text evidence="4">The sequence shown here is derived from an EMBL/GenBank/DDBJ whole genome shotgun (WGS) entry which is preliminary data.</text>
</comment>
<dbReference type="GO" id="GO:0052689">
    <property type="term" value="F:carboxylic ester hydrolase activity"/>
    <property type="evidence" value="ECO:0007669"/>
    <property type="project" value="TreeGrafter"/>
</dbReference>
<dbReference type="AlphaFoldDB" id="A0A543DB17"/>